<name>A0A9E8RXC9_9BACI</name>
<evidence type="ECO:0000313" key="3">
    <source>
        <dbReference type="EMBL" id="WAA12645.1"/>
    </source>
</evidence>
<evidence type="ECO:0000259" key="2">
    <source>
        <dbReference type="Pfam" id="PF07853"/>
    </source>
</evidence>
<dbReference type="PROSITE" id="PS51257">
    <property type="entry name" value="PROKAR_LIPOPROTEIN"/>
    <property type="match status" value="1"/>
</dbReference>
<protein>
    <submittedName>
        <fullName evidence="3">SdpI family protein</fullName>
    </submittedName>
</protein>
<feature type="transmembrane region" description="Helical" evidence="1">
    <location>
        <begin position="7"/>
        <end position="25"/>
    </location>
</feature>
<keyword evidence="1" id="KW-1133">Transmembrane helix</keyword>
<organism evidence="3 4">
    <name type="scientific">Fervidibacillus halotolerans</name>
    <dbReference type="NCBI Taxonomy" id="2980027"/>
    <lineage>
        <taxon>Bacteria</taxon>
        <taxon>Bacillati</taxon>
        <taxon>Bacillota</taxon>
        <taxon>Bacilli</taxon>
        <taxon>Bacillales</taxon>
        <taxon>Bacillaceae</taxon>
        <taxon>Fervidibacillus</taxon>
    </lineage>
</organism>
<proteinExistence type="predicted"/>
<feature type="transmembrane region" description="Helical" evidence="1">
    <location>
        <begin position="77"/>
        <end position="95"/>
    </location>
</feature>
<dbReference type="RefSeq" id="WP_275420775.1">
    <property type="nucleotide sequence ID" value="NZ_CP106877.1"/>
</dbReference>
<dbReference type="PANTHER" id="PTHR37810">
    <property type="entry name" value="IMMUNITY PROTEIN SDPI"/>
    <property type="match status" value="1"/>
</dbReference>
<feature type="domain" description="DUF1648" evidence="2">
    <location>
        <begin position="10"/>
        <end position="56"/>
    </location>
</feature>
<keyword evidence="1" id="KW-0812">Transmembrane</keyword>
<dbReference type="PIRSF" id="PIRSF038959">
    <property type="entry name" value="SdpI"/>
    <property type="match status" value="1"/>
</dbReference>
<reference evidence="3" key="1">
    <citation type="submission" date="2022-09" db="EMBL/GenBank/DDBJ databases">
        <title>Complete Genomes of Fervidibacillus albus and Fervidibacillus halotolerans isolated from tidal flat sediments.</title>
        <authorList>
            <person name="Kwon K.K."/>
            <person name="Yang S.-H."/>
            <person name="Park M.J."/>
            <person name="Oh H.-M."/>
        </authorList>
    </citation>
    <scope>NUCLEOTIDE SEQUENCE</scope>
    <source>
        <strain evidence="3">MEBiC13594</strain>
    </source>
</reference>
<dbReference type="Pfam" id="PF13630">
    <property type="entry name" value="SdpI"/>
    <property type="match status" value="1"/>
</dbReference>
<feature type="transmembrane region" description="Helical" evidence="1">
    <location>
        <begin position="179"/>
        <end position="197"/>
    </location>
</feature>
<dbReference type="Pfam" id="PF07853">
    <property type="entry name" value="DUF1648"/>
    <property type="match status" value="1"/>
</dbReference>
<dbReference type="Proteomes" id="UP001164726">
    <property type="component" value="Chromosome"/>
</dbReference>
<accession>A0A9E8RXC9</accession>
<dbReference type="KEGG" id="fhl:OE105_00420"/>
<dbReference type="GO" id="GO:0009636">
    <property type="term" value="P:response to toxic substance"/>
    <property type="evidence" value="ECO:0007669"/>
    <property type="project" value="TreeGrafter"/>
</dbReference>
<dbReference type="InterPro" id="IPR012867">
    <property type="entry name" value="DUF1648"/>
</dbReference>
<feature type="transmembrane region" description="Helical" evidence="1">
    <location>
        <begin position="45"/>
        <end position="65"/>
    </location>
</feature>
<evidence type="ECO:0000313" key="4">
    <source>
        <dbReference type="Proteomes" id="UP001164726"/>
    </source>
</evidence>
<keyword evidence="1" id="KW-0472">Membrane</keyword>
<keyword evidence="4" id="KW-1185">Reference proteome</keyword>
<gene>
    <name evidence="3" type="ORF">OE105_00420</name>
</gene>
<evidence type="ECO:0000256" key="1">
    <source>
        <dbReference type="SAM" id="Phobius"/>
    </source>
</evidence>
<dbReference type="InterPro" id="IPR025962">
    <property type="entry name" value="SdpI/YhfL"/>
</dbReference>
<feature type="transmembrane region" description="Helical" evidence="1">
    <location>
        <begin position="154"/>
        <end position="173"/>
    </location>
</feature>
<sequence>MLKFISILSVIICIAIGCIALPFLPDEVFIHWNTEGTADIQVSKYIGVLIIPLIMIFSWGLHLFLMRNHHQPLSYSIIFNVIIFLLMQVLLILINLDLLQFHVEISGVIIGVVMLIMAPLMRNIKMNALFGVRTVWSMKNEESWRKSNKFGSNLLFAWGVFTIIISFLLPSAYVIPTALFVGLLVVIVIVYGSYRFYKNSI</sequence>
<dbReference type="EMBL" id="CP106877">
    <property type="protein sequence ID" value="WAA12645.1"/>
    <property type="molecule type" value="Genomic_DNA"/>
</dbReference>
<feature type="transmembrane region" description="Helical" evidence="1">
    <location>
        <begin position="101"/>
        <end position="120"/>
    </location>
</feature>
<dbReference type="PANTHER" id="PTHR37810:SF5">
    <property type="entry name" value="IMMUNITY PROTEIN SDPI"/>
    <property type="match status" value="1"/>
</dbReference>
<dbReference type="AlphaFoldDB" id="A0A9E8RXC9"/>
<dbReference type="InterPro" id="IPR026272">
    <property type="entry name" value="SdpI"/>
</dbReference>